<dbReference type="EMBL" id="JADEXF010000812">
    <property type="protein sequence ID" value="MBE9107324.1"/>
    <property type="molecule type" value="Genomic_DNA"/>
</dbReference>
<dbReference type="Proteomes" id="UP000647836">
    <property type="component" value="Unassembled WGS sequence"/>
</dbReference>
<reference evidence="1 2" key="1">
    <citation type="submission" date="2020-10" db="EMBL/GenBank/DDBJ databases">
        <authorList>
            <person name="Castelo-Branco R."/>
            <person name="Eusebio N."/>
            <person name="Adriana R."/>
            <person name="Vieira A."/>
            <person name="Brugerolle De Fraissinette N."/>
            <person name="Rezende De Castro R."/>
            <person name="Schneider M.P."/>
            <person name="Vasconcelos V."/>
            <person name="Leao P.N."/>
        </authorList>
    </citation>
    <scope>NUCLEOTIDE SEQUENCE [LARGE SCALE GENOMIC DNA]</scope>
    <source>
        <strain evidence="1 2">LEGE 07299</strain>
    </source>
</reference>
<sequence>MTAALLLTVPIGAILTGVDIKPAFADCNPFGCSPSSVAECNPFGCPNGPLGQACTPFGCPQSPQPVSVRDEEIPGRRRLIRCIRILRREEVVGRREADNVCESLIRNERVSDCVQELRSVSRRELRRREASNICERIL</sequence>
<keyword evidence="2" id="KW-1185">Reference proteome</keyword>
<proteinExistence type="predicted"/>
<protein>
    <submittedName>
        <fullName evidence="1">Uncharacterized protein</fullName>
    </submittedName>
</protein>
<name>A0ABR9U3T8_9NOSO</name>
<evidence type="ECO:0000313" key="2">
    <source>
        <dbReference type="Proteomes" id="UP000647836"/>
    </source>
</evidence>
<dbReference type="RefSeq" id="WP_228013620.1">
    <property type="nucleotide sequence ID" value="NZ_JADEXF010000812.1"/>
</dbReference>
<accession>A0ABR9U3T8</accession>
<comment type="caution">
    <text evidence="1">The sequence shown here is derived from an EMBL/GenBank/DDBJ whole genome shotgun (WGS) entry which is preliminary data.</text>
</comment>
<evidence type="ECO:0000313" key="1">
    <source>
        <dbReference type="EMBL" id="MBE9107324.1"/>
    </source>
</evidence>
<gene>
    <name evidence="1" type="ORF">IQ229_21050</name>
</gene>
<organism evidence="1 2">
    <name type="scientific">Nostoc cf. edaphicum LEGE 07299</name>
    <dbReference type="NCBI Taxonomy" id="2777974"/>
    <lineage>
        <taxon>Bacteria</taxon>
        <taxon>Bacillati</taxon>
        <taxon>Cyanobacteriota</taxon>
        <taxon>Cyanophyceae</taxon>
        <taxon>Nostocales</taxon>
        <taxon>Nostocaceae</taxon>
        <taxon>Nostoc</taxon>
    </lineage>
</organism>